<comment type="caution">
    <text evidence="1">The sequence shown here is derived from an EMBL/GenBank/DDBJ whole genome shotgun (WGS) entry which is preliminary data.</text>
</comment>
<dbReference type="Proteomes" id="UP001198034">
    <property type="component" value="Unassembled WGS sequence"/>
</dbReference>
<dbReference type="CDD" id="cd01745">
    <property type="entry name" value="GATase1_2"/>
    <property type="match status" value="1"/>
</dbReference>
<dbReference type="Pfam" id="PF07722">
    <property type="entry name" value="Peptidase_C26"/>
    <property type="match status" value="1"/>
</dbReference>
<evidence type="ECO:0000313" key="2">
    <source>
        <dbReference type="Proteomes" id="UP001198034"/>
    </source>
</evidence>
<evidence type="ECO:0000313" key="1">
    <source>
        <dbReference type="EMBL" id="MCB5196890.1"/>
    </source>
</evidence>
<organism evidence="1 2">
    <name type="scientific">Deefgea salmonis</name>
    <dbReference type="NCBI Taxonomy" id="2875502"/>
    <lineage>
        <taxon>Bacteria</taxon>
        <taxon>Pseudomonadati</taxon>
        <taxon>Pseudomonadota</taxon>
        <taxon>Betaproteobacteria</taxon>
        <taxon>Neisseriales</taxon>
        <taxon>Chitinibacteraceae</taxon>
        <taxon>Deefgea</taxon>
    </lineage>
</organism>
<gene>
    <name evidence="1" type="ORF">LG219_11480</name>
</gene>
<dbReference type="InterPro" id="IPR044668">
    <property type="entry name" value="PuuD-like"/>
</dbReference>
<dbReference type="SUPFAM" id="SSF52317">
    <property type="entry name" value="Class I glutamine amidotransferase-like"/>
    <property type="match status" value="1"/>
</dbReference>
<keyword evidence="2" id="KW-1185">Reference proteome</keyword>
<dbReference type="PANTHER" id="PTHR43235">
    <property type="entry name" value="GLUTAMINE AMIDOTRANSFERASE PB2B2.05-RELATED"/>
    <property type="match status" value="1"/>
</dbReference>
<proteinExistence type="predicted"/>
<sequence>MGLPIIGIVCCRWRLESGHFYHLVGEKYLAAIAGTGGLPLLIPALGARDHAQILSLVDGLLFTGSNSNIEPEHYGGTPLADDFNDAERDATTLPLIRAAIAAHIPILGLCRGAQEINVAFGGSLHQQIQTLDHMLDHREPEGDIDTMYGLAHPIELVADGLLHRLYGQQQAMVNSLHQQGVKQLGHGLVAEAIAPDGLIEAFRLADTPSFNLAVQWHPEWQYADNPLSMAIFNAFAAACQAHYQHKHFA</sequence>
<keyword evidence="1" id="KW-0378">Hydrolase</keyword>
<protein>
    <submittedName>
        <fullName evidence="1">Gamma-glutamyl-gamma-aminobutyrate hydrolase family protein</fullName>
    </submittedName>
</protein>
<dbReference type="PROSITE" id="PS51273">
    <property type="entry name" value="GATASE_TYPE_1"/>
    <property type="match status" value="1"/>
</dbReference>
<dbReference type="InterPro" id="IPR011697">
    <property type="entry name" value="Peptidase_C26"/>
</dbReference>
<dbReference type="InterPro" id="IPR029062">
    <property type="entry name" value="Class_I_gatase-like"/>
</dbReference>
<reference evidence="1 2" key="1">
    <citation type="submission" date="2021-10" db="EMBL/GenBank/DDBJ databases">
        <authorList>
            <person name="Chen M."/>
        </authorList>
    </citation>
    <scope>NUCLEOTIDE SEQUENCE [LARGE SCALE GENOMIC DNA]</scope>
    <source>
        <strain evidence="1 2">H3-26</strain>
    </source>
</reference>
<dbReference type="RefSeq" id="WP_226764625.1">
    <property type="nucleotide sequence ID" value="NZ_JAJAWG010000007.1"/>
</dbReference>
<dbReference type="EMBL" id="JAJAWG010000007">
    <property type="protein sequence ID" value="MCB5196890.1"/>
    <property type="molecule type" value="Genomic_DNA"/>
</dbReference>
<name>A0ABS8BMD2_9NEIS</name>
<dbReference type="Gene3D" id="3.40.50.880">
    <property type="match status" value="1"/>
</dbReference>
<accession>A0ABS8BMD2</accession>
<dbReference type="GO" id="GO:0016787">
    <property type="term" value="F:hydrolase activity"/>
    <property type="evidence" value="ECO:0007669"/>
    <property type="project" value="UniProtKB-KW"/>
</dbReference>
<dbReference type="PANTHER" id="PTHR43235:SF1">
    <property type="entry name" value="GLUTAMINE AMIDOTRANSFERASE PB2B2.05-RELATED"/>
    <property type="match status" value="1"/>
</dbReference>